<proteinExistence type="predicted"/>
<gene>
    <name evidence="2" type="ORF">CEUSTIGMA_g897.t1</name>
</gene>
<feature type="compositionally biased region" description="Basic and acidic residues" evidence="1">
    <location>
        <begin position="175"/>
        <end position="190"/>
    </location>
</feature>
<organism evidence="2 3">
    <name type="scientific">Chlamydomonas eustigma</name>
    <dbReference type="NCBI Taxonomy" id="1157962"/>
    <lineage>
        <taxon>Eukaryota</taxon>
        <taxon>Viridiplantae</taxon>
        <taxon>Chlorophyta</taxon>
        <taxon>core chlorophytes</taxon>
        <taxon>Chlorophyceae</taxon>
        <taxon>CS clade</taxon>
        <taxon>Chlamydomonadales</taxon>
        <taxon>Chlamydomonadaceae</taxon>
        <taxon>Chlamydomonas</taxon>
    </lineage>
</organism>
<keyword evidence="3" id="KW-1185">Reference proteome</keyword>
<reference evidence="2 3" key="1">
    <citation type="submission" date="2017-08" db="EMBL/GenBank/DDBJ databases">
        <title>Acidophilic green algal genome provides insights into adaptation to an acidic environment.</title>
        <authorList>
            <person name="Hirooka S."/>
            <person name="Hirose Y."/>
            <person name="Kanesaki Y."/>
            <person name="Higuchi S."/>
            <person name="Fujiwara T."/>
            <person name="Onuma R."/>
            <person name="Era A."/>
            <person name="Ohbayashi R."/>
            <person name="Uzuka A."/>
            <person name="Nozaki H."/>
            <person name="Yoshikawa H."/>
            <person name="Miyagishima S.Y."/>
        </authorList>
    </citation>
    <scope>NUCLEOTIDE SEQUENCE [LARGE SCALE GENOMIC DNA]</scope>
    <source>
        <strain evidence="2 3">NIES-2499</strain>
    </source>
</reference>
<name>A0A250WRI0_9CHLO</name>
<feature type="compositionally biased region" description="Polar residues" evidence="1">
    <location>
        <begin position="192"/>
        <end position="201"/>
    </location>
</feature>
<feature type="region of interest" description="Disordered" evidence="1">
    <location>
        <begin position="536"/>
        <end position="558"/>
    </location>
</feature>
<feature type="region of interest" description="Disordered" evidence="1">
    <location>
        <begin position="278"/>
        <end position="336"/>
    </location>
</feature>
<feature type="compositionally biased region" description="Polar residues" evidence="1">
    <location>
        <begin position="278"/>
        <end position="288"/>
    </location>
</feature>
<feature type="compositionally biased region" description="Basic and acidic residues" evidence="1">
    <location>
        <begin position="247"/>
        <end position="258"/>
    </location>
</feature>
<sequence length="558" mass="61819">MGDRARKGNLTCNPVLARRWYQHDYDLHRKKLSEVHSMTDSSKPLALSMTHIRPDNSKALYFKSLQEEELVRENERLLQQLGKILFSSAERKYSTSPFGGSNNEYLLFRSNLQPGSIPPGTRLDQNQVPFLDHRLLFAPGTQRALWQAQHDATMERSLQVSVAEVQRTSRYCTPKHLDGRNPSKDNEEQYYHPNSSPTASSAMLPEQSLASWAEATMKGQEHTVLGSGFSSPSEMPTILEAAVEGSGRGDTEESRQDARATVPGQAEQYMQGGEQYITQGETDPQSQGEVLKRVEQEEEQEQEDRYSEDEERYSEEEETSHDPSASPTGPLPEWENLGQSTAVSHHVVEGTAVLIDHNIILLTGFYRHLNGDEKFHVSAVNRRHSSANIGTVSSPIARRSAVLRSSKGSSEPLRPWMSSSGPASPPPLVRAWPTESHSLNFLVPGSYLTDPSSTMLPHDTAAASPQAGIRASSSSVRRAKSAQISSPPQGMLGGMGGMAENFTDNRNNSLLPDLNMSSRLSVLSTRERLRAMMAEGAVEKQQQSMRLHSGGRLSRRIM</sequence>
<dbReference type="EMBL" id="BEGY01000003">
    <property type="protein sequence ID" value="GAX73445.1"/>
    <property type="molecule type" value="Genomic_DNA"/>
</dbReference>
<feature type="region of interest" description="Disordered" evidence="1">
    <location>
        <begin position="465"/>
        <end position="504"/>
    </location>
</feature>
<accession>A0A250WRI0</accession>
<feature type="region of interest" description="Disordered" evidence="1">
    <location>
        <begin position="243"/>
        <end position="263"/>
    </location>
</feature>
<dbReference type="AlphaFoldDB" id="A0A250WRI0"/>
<feature type="compositionally biased region" description="Acidic residues" evidence="1">
    <location>
        <begin position="296"/>
        <end position="319"/>
    </location>
</feature>
<feature type="region of interest" description="Disordered" evidence="1">
    <location>
        <begin position="405"/>
        <end position="424"/>
    </location>
</feature>
<feature type="region of interest" description="Disordered" evidence="1">
    <location>
        <begin position="171"/>
        <end position="203"/>
    </location>
</feature>
<evidence type="ECO:0000256" key="1">
    <source>
        <dbReference type="SAM" id="MobiDB-lite"/>
    </source>
</evidence>
<evidence type="ECO:0000313" key="3">
    <source>
        <dbReference type="Proteomes" id="UP000232323"/>
    </source>
</evidence>
<dbReference type="Proteomes" id="UP000232323">
    <property type="component" value="Unassembled WGS sequence"/>
</dbReference>
<protein>
    <submittedName>
        <fullName evidence="2">Uncharacterized protein</fullName>
    </submittedName>
</protein>
<comment type="caution">
    <text evidence="2">The sequence shown here is derived from an EMBL/GenBank/DDBJ whole genome shotgun (WGS) entry which is preliminary data.</text>
</comment>
<evidence type="ECO:0000313" key="2">
    <source>
        <dbReference type="EMBL" id="GAX73445.1"/>
    </source>
</evidence>